<dbReference type="NCBIfam" id="TIGR04019">
    <property type="entry name" value="B_thiol_YtxJ"/>
    <property type="match status" value="1"/>
</dbReference>
<organism evidence="1 2">
    <name type="scientific">Algoriphagus aestuariicola</name>
    <dbReference type="NCBI Taxonomy" id="1852016"/>
    <lineage>
        <taxon>Bacteria</taxon>
        <taxon>Pseudomonadati</taxon>
        <taxon>Bacteroidota</taxon>
        <taxon>Cytophagia</taxon>
        <taxon>Cytophagales</taxon>
        <taxon>Cyclobacteriaceae</taxon>
        <taxon>Algoriphagus</taxon>
    </lineage>
</organism>
<name>A0ABS3BS39_9BACT</name>
<sequence length="111" mass="12728">MNWKKLTESTQIEEIKALSTSKPVLIFKHSTRCSVSSMSLDRLLRNWKTEDGERVVPYFLDLIAFRSLSNQIEAEFGVPHESPQVIIVRNGRAVYDNSHFGISYPEIMAQV</sequence>
<dbReference type="Proteomes" id="UP000664698">
    <property type="component" value="Unassembled WGS sequence"/>
</dbReference>
<dbReference type="RefSeq" id="WP_206570047.1">
    <property type="nucleotide sequence ID" value="NZ_JAFKCW010000003.1"/>
</dbReference>
<dbReference type="Pfam" id="PF11009">
    <property type="entry name" value="BrxC"/>
    <property type="match status" value="1"/>
</dbReference>
<proteinExistence type="predicted"/>
<reference evidence="1 2" key="1">
    <citation type="submission" date="2021-03" db="EMBL/GenBank/DDBJ databases">
        <title>novel species isolated from a fishpond in China.</title>
        <authorList>
            <person name="Lu H."/>
            <person name="Cai Z."/>
        </authorList>
    </citation>
    <scope>NUCLEOTIDE SEQUENCE [LARGE SCALE GENOMIC DNA]</scope>
    <source>
        <strain evidence="1 2">JCM 31546</strain>
    </source>
</reference>
<dbReference type="Gene3D" id="3.40.30.10">
    <property type="entry name" value="Glutaredoxin"/>
    <property type="match status" value="1"/>
</dbReference>
<comment type="caution">
    <text evidence="1">The sequence shown here is derived from an EMBL/GenBank/DDBJ whole genome shotgun (WGS) entry which is preliminary data.</text>
</comment>
<gene>
    <name evidence="1" type="primary">ytxJ</name>
    <name evidence="1" type="ORF">J0A67_14325</name>
</gene>
<dbReference type="EMBL" id="JAFKCW010000003">
    <property type="protein sequence ID" value="MBN7802046.1"/>
    <property type="molecule type" value="Genomic_DNA"/>
</dbReference>
<accession>A0ABS3BS39</accession>
<evidence type="ECO:0000313" key="1">
    <source>
        <dbReference type="EMBL" id="MBN7802046.1"/>
    </source>
</evidence>
<evidence type="ECO:0000313" key="2">
    <source>
        <dbReference type="Proteomes" id="UP000664698"/>
    </source>
</evidence>
<dbReference type="InterPro" id="IPR022551">
    <property type="entry name" value="BrxC"/>
</dbReference>
<protein>
    <submittedName>
        <fullName evidence="1">Bacillithiol system redox-active protein YtxJ</fullName>
    </submittedName>
</protein>
<keyword evidence="2" id="KW-1185">Reference proteome</keyword>